<dbReference type="EMBL" id="LK023313">
    <property type="protein sequence ID" value="CDS02932.1"/>
    <property type="molecule type" value="Genomic_DNA"/>
</dbReference>
<dbReference type="GO" id="GO:0003723">
    <property type="term" value="F:RNA binding"/>
    <property type="evidence" value="ECO:0007669"/>
    <property type="project" value="InterPro"/>
</dbReference>
<feature type="domain" description="Pseudouridine synthase II N-terminal" evidence="6">
    <location>
        <begin position="50"/>
        <end position="199"/>
    </location>
</feature>
<evidence type="ECO:0000256" key="5">
    <source>
        <dbReference type="ARBA" id="ARBA00023235"/>
    </source>
</evidence>
<evidence type="ECO:0000256" key="4">
    <source>
        <dbReference type="ARBA" id="ARBA00022694"/>
    </source>
</evidence>
<feature type="domain" description="tRNA pseudouridylate synthase B C-terminal" evidence="7">
    <location>
        <begin position="200"/>
        <end position="235"/>
    </location>
</feature>
<keyword evidence="4" id="KW-0819">tRNA processing</keyword>
<comment type="catalytic activity">
    <reaction evidence="1">
        <text>a uridine in mRNA = a pseudouridine in mRNA</text>
        <dbReference type="Rhea" id="RHEA:56644"/>
        <dbReference type="Rhea" id="RHEA-COMP:14658"/>
        <dbReference type="Rhea" id="RHEA-COMP:14659"/>
        <dbReference type="ChEBI" id="CHEBI:65314"/>
        <dbReference type="ChEBI" id="CHEBI:65315"/>
    </reaction>
</comment>
<dbReference type="SUPFAM" id="SSF55120">
    <property type="entry name" value="Pseudouridine synthase"/>
    <property type="match status" value="1"/>
</dbReference>
<evidence type="ECO:0000259" key="7">
    <source>
        <dbReference type="Pfam" id="PF16198"/>
    </source>
</evidence>
<comment type="similarity">
    <text evidence="2">Belongs to the pseudouridine synthase TruB family.</text>
</comment>
<reference evidence="8" key="1">
    <citation type="journal article" date="2014" name="Genome Announc.">
        <title>De novo whole-genome sequence and genome annotation of Lichtheimia ramosa.</title>
        <authorList>
            <person name="Linde J."/>
            <person name="Schwartze V."/>
            <person name="Binder U."/>
            <person name="Lass-Florl C."/>
            <person name="Voigt K."/>
            <person name="Horn F."/>
        </authorList>
    </citation>
    <scope>NUCLEOTIDE SEQUENCE</scope>
    <source>
        <strain evidence="8">JMRC FSU:6197</strain>
    </source>
</reference>
<keyword evidence="5" id="KW-0413">Isomerase</keyword>
<name>A0A077W678_9FUNG</name>
<gene>
    <name evidence="8" type="ORF">LRAMOSA00334</name>
</gene>
<dbReference type="InterPro" id="IPR014780">
    <property type="entry name" value="tRNA_psdUridine_synth_TruB"/>
</dbReference>
<dbReference type="GO" id="GO:1990481">
    <property type="term" value="P:mRNA pseudouridine synthesis"/>
    <property type="evidence" value="ECO:0007669"/>
    <property type="project" value="TreeGrafter"/>
</dbReference>
<dbReference type="InterPro" id="IPR002501">
    <property type="entry name" value="PsdUridine_synth_N"/>
</dbReference>
<dbReference type="OrthoDB" id="9995526at2759"/>
<dbReference type="AlphaFoldDB" id="A0A077W678"/>
<dbReference type="Gene3D" id="3.30.2350.10">
    <property type="entry name" value="Pseudouridine synthase"/>
    <property type="match status" value="1"/>
</dbReference>
<dbReference type="InterPro" id="IPR020103">
    <property type="entry name" value="PsdUridine_synth_cat_dom_sf"/>
</dbReference>
<dbReference type="Pfam" id="PF16198">
    <property type="entry name" value="TruB_C_2"/>
    <property type="match status" value="1"/>
</dbReference>
<dbReference type="Pfam" id="PF01509">
    <property type="entry name" value="TruB_N"/>
    <property type="match status" value="1"/>
</dbReference>
<dbReference type="PANTHER" id="PTHR13767:SF2">
    <property type="entry name" value="PSEUDOURIDYLATE SYNTHASE TRUB1"/>
    <property type="match status" value="1"/>
</dbReference>
<dbReference type="HAMAP" id="MF_01080">
    <property type="entry name" value="TruB_bact"/>
    <property type="match status" value="1"/>
</dbReference>
<dbReference type="EC" id="5.4.99.25" evidence="3"/>
<dbReference type="InterPro" id="IPR032819">
    <property type="entry name" value="TruB_C"/>
</dbReference>
<dbReference type="CDD" id="cd02573">
    <property type="entry name" value="PseudoU_synth_EcTruB"/>
    <property type="match status" value="1"/>
</dbReference>
<evidence type="ECO:0000256" key="3">
    <source>
        <dbReference type="ARBA" id="ARBA00012787"/>
    </source>
</evidence>
<dbReference type="NCBIfam" id="TIGR00431">
    <property type="entry name" value="TruB"/>
    <property type="match status" value="1"/>
</dbReference>
<evidence type="ECO:0000256" key="1">
    <source>
        <dbReference type="ARBA" id="ARBA00001166"/>
    </source>
</evidence>
<organism evidence="8">
    <name type="scientific">Lichtheimia ramosa</name>
    <dbReference type="NCBI Taxonomy" id="688394"/>
    <lineage>
        <taxon>Eukaryota</taxon>
        <taxon>Fungi</taxon>
        <taxon>Fungi incertae sedis</taxon>
        <taxon>Mucoromycota</taxon>
        <taxon>Mucoromycotina</taxon>
        <taxon>Mucoromycetes</taxon>
        <taxon>Mucorales</taxon>
        <taxon>Lichtheimiaceae</taxon>
        <taxon>Lichtheimia</taxon>
    </lineage>
</organism>
<protein>
    <recommendedName>
        <fullName evidence="3">tRNA pseudouridine(55) synthase</fullName>
        <ecNumber evidence="3">5.4.99.25</ecNumber>
    </recommendedName>
</protein>
<dbReference type="GO" id="GO:0006400">
    <property type="term" value="P:tRNA modification"/>
    <property type="evidence" value="ECO:0007669"/>
    <property type="project" value="TreeGrafter"/>
</dbReference>
<proteinExistence type="inferred from homology"/>
<dbReference type="GO" id="GO:0005634">
    <property type="term" value="C:nucleus"/>
    <property type="evidence" value="ECO:0007669"/>
    <property type="project" value="TreeGrafter"/>
</dbReference>
<sequence>MSLRNALNGVFAIYKPTGWTSRDAINFVQNSLSTQLAGNATKRIRDRDKLKIGHGGTLDPLAEGVLTLGVGSGCKQLHGFLQCAKEYQVQAKLGSATDTYDSEGQVTHSSGTTMLPSQSQVLSVLDQFRGEIQQVPPIYSAISIQGKRAYDYARQGIPLPKPIEPRTVDIYELELLDYNPKEDDTSMLLKVRCGGGTYMRTLVHDIGIKLGCYGHMTGLLRTEQGGFTLDDCLTILDDKGNRRISLEDVVMAIGHRKGHA</sequence>
<evidence type="ECO:0000256" key="2">
    <source>
        <dbReference type="ARBA" id="ARBA00008999"/>
    </source>
</evidence>
<evidence type="ECO:0000259" key="6">
    <source>
        <dbReference type="Pfam" id="PF01509"/>
    </source>
</evidence>
<dbReference type="PANTHER" id="PTHR13767">
    <property type="entry name" value="TRNA-PSEUDOURIDINE SYNTHASE"/>
    <property type="match status" value="1"/>
</dbReference>
<accession>A0A077W678</accession>
<dbReference type="GO" id="GO:0160148">
    <property type="term" value="F:tRNA pseudouridine(55) synthase activity"/>
    <property type="evidence" value="ECO:0007669"/>
    <property type="project" value="UniProtKB-EC"/>
</dbReference>
<evidence type="ECO:0000313" key="8">
    <source>
        <dbReference type="EMBL" id="CDS02932.1"/>
    </source>
</evidence>